<dbReference type="AlphaFoldDB" id="A0A2A5W731"/>
<name>A0A2A5W731_9GAMM</name>
<dbReference type="Gene3D" id="2.60.120.620">
    <property type="entry name" value="q2cbj1_9rhob like domain"/>
    <property type="match status" value="1"/>
</dbReference>
<comment type="caution">
    <text evidence="1">The sequence shown here is derived from an EMBL/GenBank/DDBJ whole genome shotgun (WGS) entry which is preliminary data.</text>
</comment>
<evidence type="ECO:0000313" key="1">
    <source>
        <dbReference type="EMBL" id="PDH32280.1"/>
    </source>
</evidence>
<reference evidence="1 2" key="1">
    <citation type="submission" date="2017-08" db="EMBL/GenBank/DDBJ databases">
        <title>Fine stratification of microbial communities through a metagenomic profile of the photic zone.</title>
        <authorList>
            <person name="Haro-Moreno J.M."/>
            <person name="Lopez-Perez M."/>
            <person name="De La Torre J."/>
            <person name="Picazo A."/>
            <person name="Camacho A."/>
            <person name="Rodriguez-Valera F."/>
        </authorList>
    </citation>
    <scope>NUCLEOTIDE SEQUENCE [LARGE SCALE GENOMIC DNA]</scope>
    <source>
        <strain evidence="1">MED-G28</strain>
    </source>
</reference>
<organism evidence="1 2">
    <name type="scientific">OM182 bacterium MED-G28</name>
    <dbReference type="NCBI Taxonomy" id="1986256"/>
    <lineage>
        <taxon>Bacteria</taxon>
        <taxon>Pseudomonadati</taxon>
        <taxon>Pseudomonadota</taxon>
        <taxon>Gammaproteobacteria</taxon>
        <taxon>OMG group</taxon>
        <taxon>OM182 clade</taxon>
    </lineage>
</organism>
<dbReference type="NCBIfam" id="TIGR02466">
    <property type="entry name" value="TIGR02466 family protein"/>
    <property type="match status" value="1"/>
</dbReference>
<proteinExistence type="predicted"/>
<dbReference type="Proteomes" id="UP000219329">
    <property type="component" value="Unassembled WGS sequence"/>
</dbReference>
<dbReference type="Pfam" id="PF13759">
    <property type="entry name" value="2OG-FeII_Oxy_5"/>
    <property type="match status" value="1"/>
</dbReference>
<dbReference type="InterPro" id="IPR012668">
    <property type="entry name" value="CHP02466"/>
</dbReference>
<evidence type="ECO:0008006" key="3">
    <source>
        <dbReference type="Google" id="ProtNLM"/>
    </source>
</evidence>
<sequence length="222" mass="25485">MTISKEDTNLKVEAQPIGFFETPIAYGRLKNGEELLTELEIDIRQNQKQNGGLTRSNIRSWHSRTDMMQWGGDAAKKLAESAVNIAKRMSHFLESDVDRYEWTVSMWANVMPKEGLNHMHVHPGNLWAAVLYIDMGEQPDRNDEVGGAFYIEDPRFPMAAMHNTGFRMNDSNGDPQQYQVEFNLQRGNLIVFPAWLRHGVRPYHGNRERISIALNIDAQLKD</sequence>
<evidence type="ECO:0000313" key="2">
    <source>
        <dbReference type="Proteomes" id="UP000219329"/>
    </source>
</evidence>
<accession>A0A2A5W731</accession>
<protein>
    <recommendedName>
        <fullName evidence="3">Fe2OG dioxygenase domain-containing protein</fullName>
    </recommendedName>
</protein>
<dbReference type="EMBL" id="NTJZ01000019">
    <property type="protein sequence ID" value="PDH32280.1"/>
    <property type="molecule type" value="Genomic_DNA"/>
</dbReference>
<gene>
    <name evidence="1" type="ORF">CNF02_12565</name>
</gene>